<dbReference type="InterPro" id="IPR058240">
    <property type="entry name" value="rSAM_sf"/>
</dbReference>
<dbReference type="EMBL" id="DSFP01000033">
    <property type="protein sequence ID" value="HEW45808.1"/>
    <property type="molecule type" value="Genomic_DNA"/>
</dbReference>
<comment type="function">
    <text evidence="14">Catalyzes the conversion of dethiobiotin (DTB) to biotin by the insertion of a sulfur atom into dethiobiotin via a radical-based mechanism.</text>
</comment>
<evidence type="ECO:0000256" key="10">
    <source>
        <dbReference type="ARBA" id="ARBA00022756"/>
    </source>
</evidence>
<evidence type="ECO:0000256" key="9">
    <source>
        <dbReference type="ARBA" id="ARBA00022723"/>
    </source>
</evidence>
<dbReference type="InterPro" id="IPR006638">
    <property type="entry name" value="Elp3/MiaA/NifB-like_rSAM"/>
</dbReference>
<dbReference type="GO" id="GO:0004076">
    <property type="term" value="F:biotin synthase activity"/>
    <property type="evidence" value="ECO:0007669"/>
    <property type="project" value="UniProtKB-UniRule"/>
</dbReference>
<accession>A0A7C2VE04</accession>
<feature type="binding site" evidence="14 15">
    <location>
        <position position="114"/>
    </location>
    <ligand>
        <name>[2Fe-2S] cluster</name>
        <dbReference type="ChEBI" id="CHEBI:190135"/>
    </ligand>
</feature>
<dbReference type="CDD" id="cd01335">
    <property type="entry name" value="Radical_SAM"/>
    <property type="match status" value="1"/>
</dbReference>
<comment type="pathway">
    <text evidence="1 14">Cofactor biosynthesis; biotin biosynthesis; biotin from 7,8-diaminononanoate: step 2/2.</text>
</comment>
<comment type="similarity">
    <text evidence="2 14">Belongs to the radical SAM superfamily. Biotin synthase family.</text>
</comment>
<comment type="subunit">
    <text evidence="3 14">Homodimer.</text>
</comment>
<reference evidence="17" key="1">
    <citation type="journal article" date="2020" name="mSystems">
        <title>Genome- and Community-Level Interaction Insights into Carbon Utilization and Element Cycling Functions of Hydrothermarchaeota in Hydrothermal Sediment.</title>
        <authorList>
            <person name="Zhou Z."/>
            <person name="Liu Y."/>
            <person name="Xu W."/>
            <person name="Pan J."/>
            <person name="Luo Z.H."/>
            <person name="Li M."/>
        </authorList>
    </citation>
    <scope>NUCLEOTIDE SEQUENCE [LARGE SCALE GENOMIC DNA]</scope>
    <source>
        <strain evidence="17">SpSt-132</strain>
    </source>
</reference>
<evidence type="ECO:0000256" key="15">
    <source>
        <dbReference type="PIRSR" id="PIRSR001619-1"/>
    </source>
</evidence>
<keyword evidence="7 14" id="KW-0949">S-adenosyl-L-methionine</keyword>
<dbReference type="InterPro" id="IPR010722">
    <property type="entry name" value="BATS_dom"/>
</dbReference>
<dbReference type="AlphaFoldDB" id="A0A7C2VE04"/>
<dbReference type="GO" id="GO:0051539">
    <property type="term" value="F:4 iron, 4 sulfur cluster binding"/>
    <property type="evidence" value="ECO:0007669"/>
    <property type="project" value="UniProtKB-KW"/>
</dbReference>
<dbReference type="SMART" id="SM00876">
    <property type="entry name" value="BATS"/>
    <property type="match status" value="1"/>
</dbReference>
<protein>
    <recommendedName>
        <fullName evidence="4 14">Biotin synthase</fullName>
        <ecNumber evidence="4 14">2.8.1.6</ecNumber>
    </recommendedName>
</protein>
<gene>
    <name evidence="14 17" type="primary">bioB</name>
    <name evidence="17" type="ORF">ENO47_03950</name>
</gene>
<evidence type="ECO:0000256" key="7">
    <source>
        <dbReference type="ARBA" id="ARBA00022691"/>
    </source>
</evidence>
<comment type="cofactor">
    <cofactor evidence="14 15">
        <name>[4Fe-4S] cluster</name>
        <dbReference type="ChEBI" id="CHEBI:49883"/>
    </cofactor>
    <text evidence="14 15">Binds 1 [4Fe-4S] cluster. The cluster is coordinated with 3 cysteines and an exchangeable S-adenosyl-L-methionine.</text>
</comment>
<dbReference type="PANTHER" id="PTHR22976">
    <property type="entry name" value="BIOTIN SYNTHASE"/>
    <property type="match status" value="1"/>
</dbReference>
<dbReference type="InterPro" id="IPR013785">
    <property type="entry name" value="Aldolase_TIM"/>
</dbReference>
<keyword evidence="5 14" id="KW-0004">4Fe-4S</keyword>
<feature type="binding site" evidence="14 15">
    <location>
        <position position="70"/>
    </location>
    <ligand>
        <name>[4Fe-4S] cluster</name>
        <dbReference type="ChEBI" id="CHEBI:49883"/>
        <note>4Fe-4S-S-AdoMet</note>
    </ligand>
</feature>
<evidence type="ECO:0000256" key="14">
    <source>
        <dbReference type="HAMAP-Rule" id="MF_01694"/>
    </source>
</evidence>
<dbReference type="InterPro" id="IPR007197">
    <property type="entry name" value="rSAM"/>
</dbReference>
<dbReference type="InterPro" id="IPR002684">
    <property type="entry name" value="Biotin_synth/BioAB"/>
</dbReference>
<evidence type="ECO:0000256" key="11">
    <source>
        <dbReference type="ARBA" id="ARBA00023004"/>
    </source>
</evidence>
<feature type="domain" description="Radical SAM core" evidence="16">
    <location>
        <begin position="52"/>
        <end position="282"/>
    </location>
</feature>
<dbReference type="GO" id="GO:0051537">
    <property type="term" value="F:2 iron, 2 sulfur cluster binding"/>
    <property type="evidence" value="ECO:0007669"/>
    <property type="project" value="UniProtKB-KW"/>
</dbReference>
<dbReference type="NCBIfam" id="TIGR00433">
    <property type="entry name" value="bioB"/>
    <property type="match status" value="1"/>
</dbReference>
<dbReference type="GO" id="GO:0009102">
    <property type="term" value="P:biotin biosynthetic process"/>
    <property type="evidence" value="ECO:0007669"/>
    <property type="project" value="UniProtKB-UniRule"/>
</dbReference>
<proteinExistence type="inferred from homology"/>
<dbReference type="PANTHER" id="PTHR22976:SF2">
    <property type="entry name" value="BIOTIN SYNTHASE, MITOCHONDRIAL"/>
    <property type="match status" value="1"/>
</dbReference>
<dbReference type="SUPFAM" id="SSF102114">
    <property type="entry name" value="Radical SAM enzymes"/>
    <property type="match status" value="1"/>
</dbReference>
<keyword evidence="9 14" id="KW-0479">Metal-binding</keyword>
<feature type="binding site" evidence="14 15">
    <location>
        <position position="74"/>
    </location>
    <ligand>
        <name>[4Fe-4S] cluster</name>
        <dbReference type="ChEBI" id="CHEBI:49883"/>
        <note>4Fe-4S-S-AdoMet</note>
    </ligand>
</feature>
<dbReference type="Gene3D" id="3.20.20.70">
    <property type="entry name" value="Aldolase class I"/>
    <property type="match status" value="1"/>
</dbReference>
<dbReference type="SFLD" id="SFLDS00029">
    <property type="entry name" value="Radical_SAM"/>
    <property type="match status" value="1"/>
</dbReference>
<comment type="cofactor">
    <cofactor evidence="14">
        <name>[2Fe-2S] cluster</name>
        <dbReference type="ChEBI" id="CHEBI:190135"/>
    </cofactor>
    <text evidence="14">Binds 1 [2Fe-2S] cluster. The cluster is coordinated with 3 cysteines and 1 arginine.</text>
</comment>
<dbReference type="SFLD" id="SFLDG01278">
    <property type="entry name" value="biotin_synthase_like"/>
    <property type="match status" value="1"/>
</dbReference>
<dbReference type="SMART" id="SM00729">
    <property type="entry name" value="Elp3"/>
    <property type="match status" value="1"/>
</dbReference>
<keyword evidence="10 14" id="KW-0093">Biotin biosynthesis</keyword>
<evidence type="ECO:0000256" key="1">
    <source>
        <dbReference type="ARBA" id="ARBA00004942"/>
    </source>
</evidence>
<name>A0A7C2VE04_9AQUI</name>
<evidence type="ECO:0000256" key="6">
    <source>
        <dbReference type="ARBA" id="ARBA00022679"/>
    </source>
</evidence>
<evidence type="ECO:0000256" key="2">
    <source>
        <dbReference type="ARBA" id="ARBA00010765"/>
    </source>
</evidence>
<evidence type="ECO:0000256" key="5">
    <source>
        <dbReference type="ARBA" id="ARBA00022485"/>
    </source>
</evidence>
<comment type="cofactor">
    <cofactor evidence="15">
        <name>[2Fe-2S] cluster</name>
        <dbReference type="ChEBI" id="CHEBI:190135"/>
    </cofactor>
    <text evidence="15">Binds 1 [2Fe-2S] cluster. The cluster is coordinated with 3 cysteines and 1 arginine.</text>
</comment>
<evidence type="ECO:0000256" key="13">
    <source>
        <dbReference type="ARBA" id="ARBA00051157"/>
    </source>
</evidence>
<feature type="binding site" evidence="14 15">
    <location>
        <position position="207"/>
    </location>
    <ligand>
        <name>[2Fe-2S] cluster</name>
        <dbReference type="ChEBI" id="CHEBI:190135"/>
    </ligand>
</feature>
<keyword evidence="6 14" id="KW-0808">Transferase</keyword>
<sequence length="332" mass="37421">MDRWETFLFDVAHKAINYQRLTKEEALNILRLPDEYIALMVYLAQKVKNHFHPPDKIEFCSIINAKSGACSEDCKFCAQSKFYKTPINVYNLVPKDEIVEGAYRGVEFGANRYCVVLSGRAATKEEVEKICEGVSEIKKEGLPINVCVSAGTLDEESLIKLKEAGVKRVNHNLEASENFFPKIVTTHSWRERYETIKRIKSAGLSTCCGGIFGMGESDEDRVDLALTYRDLEVDSIPLNFLMPIEGTPLQNAPGVSPIEALKVIAMFRFTNPKAELRLCGGREQNLRDFHGMAVLMTNAMMVGGYLTRAGRDIKKDYQLLKDLSFERLVSVE</sequence>
<organism evidence="17">
    <name type="scientific">Hydrogenobacter sp</name>
    <dbReference type="NCBI Taxonomy" id="2152829"/>
    <lineage>
        <taxon>Bacteria</taxon>
        <taxon>Pseudomonadati</taxon>
        <taxon>Aquificota</taxon>
        <taxon>Aquificia</taxon>
        <taxon>Aquificales</taxon>
        <taxon>Aquificaceae</taxon>
        <taxon>Hydrogenobacter</taxon>
    </lineage>
</organism>
<feature type="binding site" evidence="14 15">
    <location>
        <position position="147"/>
    </location>
    <ligand>
        <name>[2Fe-2S] cluster</name>
        <dbReference type="ChEBI" id="CHEBI:190135"/>
    </ligand>
</feature>
<dbReference type="GO" id="GO:0005506">
    <property type="term" value="F:iron ion binding"/>
    <property type="evidence" value="ECO:0007669"/>
    <property type="project" value="UniProtKB-UniRule"/>
</dbReference>
<dbReference type="PIRSF" id="PIRSF001619">
    <property type="entry name" value="Biotin_synth"/>
    <property type="match status" value="1"/>
</dbReference>
<dbReference type="PROSITE" id="PS51918">
    <property type="entry name" value="RADICAL_SAM"/>
    <property type="match status" value="1"/>
</dbReference>
<evidence type="ECO:0000256" key="8">
    <source>
        <dbReference type="ARBA" id="ARBA00022714"/>
    </source>
</evidence>
<dbReference type="Pfam" id="PF06968">
    <property type="entry name" value="BATS"/>
    <property type="match status" value="1"/>
</dbReference>
<evidence type="ECO:0000313" key="17">
    <source>
        <dbReference type="EMBL" id="HEW45808.1"/>
    </source>
</evidence>
<evidence type="ECO:0000256" key="3">
    <source>
        <dbReference type="ARBA" id="ARBA00011738"/>
    </source>
</evidence>
<feature type="binding site" evidence="14 15">
    <location>
        <position position="277"/>
    </location>
    <ligand>
        <name>[2Fe-2S] cluster</name>
        <dbReference type="ChEBI" id="CHEBI:190135"/>
    </ligand>
</feature>
<dbReference type="HAMAP" id="MF_01694">
    <property type="entry name" value="BioB"/>
    <property type="match status" value="1"/>
</dbReference>
<dbReference type="SFLD" id="SFLDG01060">
    <property type="entry name" value="BATS_domain_containing"/>
    <property type="match status" value="1"/>
</dbReference>
<evidence type="ECO:0000256" key="12">
    <source>
        <dbReference type="ARBA" id="ARBA00023014"/>
    </source>
</evidence>
<keyword evidence="8 14" id="KW-0001">2Fe-2S</keyword>
<evidence type="ECO:0000259" key="16">
    <source>
        <dbReference type="PROSITE" id="PS51918"/>
    </source>
</evidence>
<evidence type="ECO:0000256" key="4">
    <source>
        <dbReference type="ARBA" id="ARBA00012236"/>
    </source>
</evidence>
<keyword evidence="12 14" id="KW-0411">Iron-sulfur</keyword>
<comment type="caution">
    <text evidence="17">The sequence shown here is derived from an EMBL/GenBank/DDBJ whole genome shotgun (WGS) entry which is preliminary data.</text>
</comment>
<feature type="binding site" evidence="14 15">
    <location>
        <position position="77"/>
    </location>
    <ligand>
        <name>[4Fe-4S] cluster</name>
        <dbReference type="ChEBI" id="CHEBI:49883"/>
        <note>4Fe-4S-S-AdoMet</note>
    </ligand>
</feature>
<keyword evidence="11 14" id="KW-0408">Iron</keyword>
<dbReference type="UniPathway" id="UPA00078">
    <property type="reaction ID" value="UER00162"/>
</dbReference>
<comment type="catalytic activity">
    <reaction evidence="13 14">
        <text>(4R,5S)-dethiobiotin + (sulfur carrier)-SH + 2 reduced [2Fe-2S]-[ferredoxin] + 2 S-adenosyl-L-methionine = (sulfur carrier)-H + biotin + 2 5'-deoxyadenosine + 2 L-methionine + 2 oxidized [2Fe-2S]-[ferredoxin]</text>
        <dbReference type="Rhea" id="RHEA:22060"/>
        <dbReference type="Rhea" id="RHEA-COMP:10000"/>
        <dbReference type="Rhea" id="RHEA-COMP:10001"/>
        <dbReference type="Rhea" id="RHEA-COMP:14737"/>
        <dbReference type="Rhea" id="RHEA-COMP:14739"/>
        <dbReference type="ChEBI" id="CHEBI:17319"/>
        <dbReference type="ChEBI" id="CHEBI:29917"/>
        <dbReference type="ChEBI" id="CHEBI:33737"/>
        <dbReference type="ChEBI" id="CHEBI:33738"/>
        <dbReference type="ChEBI" id="CHEBI:57586"/>
        <dbReference type="ChEBI" id="CHEBI:57844"/>
        <dbReference type="ChEBI" id="CHEBI:59789"/>
        <dbReference type="ChEBI" id="CHEBI:64428"/>
        <dbReference type="ChEBI" id="CHEBI:149473"/>
        <dbReference type="EC" id="2.8.1.6"/>
    </reaction>
</comment>
<dbReference type="FunFam" id="3.20.20.70:FF:000026">
    <property type="entry name" value="Biotin synthase"/>
    <property type="match status" value="1"/>
</dbReference>
<dbReference type="InterPro" id="IPR024177">
    <property type="entry name" value="Biotin_synthase"/>
</dbReference>
<dbReference type="EC" id="2.8.1.6" evidence="4 14"/>
<dbReference type="Pfam" id="PF04055">
    <property type="entry name" value="Radical_SAM"/>
    <property type="match status" value="1"/>
</dbReference>